<dbReference type="GO" id="GO:0071944">
    <property type="term" value="C:cell periphery"/>
    <property type="evidence" value="ECO:0007669"/>
    <property type="project" value="UniProtKB-ARBA"/>
</dbReference>
<comment type="caution">
    <text evidence="6">The sequence shown here is derived from an EMBL/GenBank/DDBJ whole genome shotgun (WGS) entry which is preliminary data.</text>
</comment>
<comment type="subcellular location">
    <subcellularLocation>
        <location evidence="1">Membrane</location>
        <topology evidence="1">Single-pass membrane protein</topology>
    </subcellularLocation>
</comment>
<keyword evidence="7" id="KW-1185">Reference proteome</keyword>
<feature type="non-terminal residue" evidence="6">
    <location>
        <position position="1"/>
    </location>
</feature>
<evidence type="ECO:0000313" key="7">
    <source>
        <dbReference type="Proteomes" id="UP001211065"/>
    </source>
</evidence>
<accession>A0AAD5XUP2</accession>
<dbReference type="GO" id="GO:0016020">
    <property type="term" value="C:membrane"/>
    <property type="evidence" value="ECO:0007669"/>
    <property type="project" value="UniProtKB-SubCell"/>
</dbReference>
<evidence type="ECO:0000256" key="1">
    <source>
        <dbReference type="ARBA" id="ARBA00004167"/>
    </source>
</evidence>
<evidence type="ECO:0000313" key="6">
    <source>
        <dbReference type="EMBL" id="KAJ3201364.1"/>
    </source>
</evidence>
<dbReference type="Proteomes" id="UP001211065">
    <property type="component" value="Unassembled WGS sequence"/>
</dbReference>
<keyword evidence="3 5" id="KW-1133">Transmembrane helix</keyword>
<dbReference type="PANTHER" id="PTHR15549:SF30">
    <property type="entry name" value="MID2 DOMAIN-CONTAINING PROTEIN"/>
    <property type="match status" value="1"/>
</dbReference>
<proteinExistence type="predicted"/>
<dbReference type="InterPro" id="IPR051694">
    <property type="entry name" value="Immunoregulatory_rcpt-like"/>
</dbReference>
<organism evidence="6 7">
    <name type="scientific">Clydaea vesicula</name>
    <dbReference type="NCBI Taxonomy" id="447962"/>
    <lineage>
        <taxon>Eukaryota</taxon>
        <taxon>Fungi</taxon>
        <taxon>Fungi incertae sedis</taxon>
        <taxon>Chytridiomycota</taxon>
        <taxon>Chytridiomycota incertae sedis</taxon>
        <taxon>Chytridiomycetes</taxon>
        <taxon>Lobulomycetales</taxon>
        <taxon>Lobulomycetaceae</taxon>
        <taxon>Clydaea</taxon>
    </lineage>
</organism>
<dbReference type="EMBL" id="JADGJW010001739">
    <property type="protein sequence ID" value="KAJ3201364.1"/>
    <property type="molecule type" value="Genomic_DNA"/>
</dbReference>
<evidence type="ECO:0000256" key="2">
    <source>
        <dbReference type="ARBA" id="ARBA00022692"/>
    </source>
</evidence>
<reference evidence="6" key="1">
    <citation type="submission" date="2020-05" db="EMBL/GenBank/DDBJ databases">
        <title>Phylogenomic resolution of chytrid fungi.</title>
        <authorList>
            <person name="Stajich J.E."/>
            <person name="Amses K."/>
            <person name="Simmons R."/>
            <person name="Seto K."/>
            <person name="Myers J."/>
            <person name="Bonds A."/>
            <person name="Quandt C.A."/>
            <person name="Barry K."/>
            <person name="Liu P."/>
            <person name="Grigoriev I."/>
            <person name="Longcore J.E."/>
            <person name="James T.Y."/>
        </authorList>
    </citation>
    <scope>NUCLEOTIDE SEQUENCE</scope>
    <source>
        <strain evidence="6">JEL0476</strain>
    </source>
</reference>
<keyword evidence="2 5" id="KW-0812">Transmembrane</keyword>
<dbReference type="PANTHER" id="PTHR15549">
    <property type="entry name" value="PAIRED IMMUNOGLOBULIN-LIKE TYPE 2 RECEPTOR"/>
    <property type="match status" value="1"/>
</dbReference>
<evidence type="ECO:0000256" key="4">
    <source>
        <dbReference type="ARBA" id="ARBA00023136"/>
    </source>
</evidence>
<name>A0AAD5XUP2_9FUNG</name>
<evidence type="ECO:0000256" key="3">
    <source>
        <dbReference type="ARBA" id="ARBA00022989"/>
    </source>
</evidence>
<protein>
    <submittedName>
        <fullName evidence="6">Uncharacterized protein</fullName>
    </submittedName>
</protein>
<keyword evidence="4 5" id="KW-0472">Membrane</keyword>
<gene>
    <name evidence="6" type="ORF">HK099_002267</name>
</gene>
<evidence type="ECO:0000256" key="5">
    <source>
        <dbReference type="SAM" id="Phobius"/>
    </source>
</evidence>
<sequence>MSGNDDLPLFCFGQTWLPGCKPSSTTAEATIISTISQSPTQQISATSLAEPIAETKTLPQTLATSSIASTKEVPSSTSTAVQSDISANAVPVTSSGPSVGIIVAVTVVVIFLISVIALFFLRSLKKSSKMKKNSKGDDLYPVGPAPMPPAPKIHEGFAAKPLDENAKNYVEYSSTINSSTVNKESKLMDYTSQQQNNHTPTYAFTQAKKPVPVYNHSSMEHDNFVPTSQQYVSPVYYQESQHQQPYYYQHQTNQNFYGNEQHNPTQAQQTYSQNSHIPVEQYQQEYYPSSQ</sequence>
<feature type="transmembrane region" description="Helical" evidence="5">
    <location>
        <begin position="99"/>
        <end position="121"/>
    </location>
</feature>
<dbReference type="AlphaFoldDB" id="A0AAD5XUP2"/>